<comment type="catalytic activity">
    <reaction evidence="22">
        <text>dodecanoyl-CoA + H2O = dodecanoate + CoA + H(+)</text>
        <dbReference type="Rhea" id="RHEA:30135"/>
        <dbReference type="ChEBI" id="CHEBI:15377"/>
        <dbReference type="ChEBI" id="CHEBI:15378"/>
        <dbReference type="ChEBI" id="CHEBI:18262"/>
        <dbReference type="ChEBI" id="CHEBI:57287"/>
        <dbReference type="ChEBI" id="CHEBI:57375"/>
    </reaction>
    <physiologicalReaction direction="left-to-right" evidence="22">
        <dbReference type="Rhea" id="RHEA:30136"/>
    </physiologicalReaction>
</comment>
<comment type="catalytic activity">
    <reaction evidence="23">
        <text>tetradecanoyl-CoA + H2O = tetradecanoate + CoA + H(+)</text>
        <dbReference type="Rhea" id="RHEA:40119"/>
        <dbReference type="ChEBI" id="CHEBI:15377"/>
        <dbReference type="ChEBI" id="CHEBI:15378"/>
        <dbReference type="ChEBI" id="CHEBI:30807"/>
        <dbReference type="ChEBI" id="CHEBI:57287"/>
        <dbReference type="ChEBI" id="CHEBI:57385"/>
    </reaction>
    <physiologicalReaction direction="left-to-right" evidence="23">
        <dbReference type="Rhea" id="RHEA:40120"/>
    </physiologicalReaction>
</comment>
<feature type="domain" description="Thioesterase" evidence="24">
    <location>
        <begin position="47"/>
        <end position="99"/>
    </location>
</feature>
<dbReference type="Gene3D" id="3.10.129.10">
    <property type="entry name" value="Hotdog Thioesterase"/>
    <property type="match status" value="1"/>
</dbReference>
<evidence type="ECO:0000256" key="6">
    <source>
        <dbReference type="ARBA" id="ARBA00022703"/>
    </source>
</evidence>
<keyword evidence="4" id="KW-1003">Cell membrane</keyword>
<evidence type="ECO:0000256" key="15">
    <source>
        <dbReference type="ARBA" id="ARBA00038456"/>
    </source>
</evidence>
<keyword evidence="5" id="KW-0963">Cytoplasm</keyword>
<comment type="catalytic activity">
    <reaction evidence="21">
        <text>decanoyl-CoA + H2O = decanoate + CoA + H(+)</text>
        <dbReference type="Rhea" id="RHEA:40059"/>
        <dbReference type="ChEBI" id="CHEBI:15377"/>
        <dbReference type="ChEBI" id="CHEBI:15378"/>
        <dbReference type="ChEBI" id="CHEBI:27689"/>
        <dbReference type="ChEBI" id="CHEBI:57287"/>
        <dbReference type="ChEBI" id="CHEBI:61430"/>
    </reaction>
    <physiologicalReaction direction="left-to-right" evidence="21">
        <dbReference type="Rhea" id="RHEA:40060"/>
    </physiologicalReaction>
</comment>
<dbReference type="AlphaFoldDB" id="A0A401FTF9"/>
<evidence type="ECO:0000256" key="10">
    <source>
        <dbReference type="ARBA" id="ARBA00023098"/>
    </source>
</evidence>
<comment type="catalytic activity">
    <reaction evidence="19">
        <text>octanoyl-CoA + H2O = octanoate + CoA + H(+)</text>
        <dbReference type="Rhea" id="RHEA:30143"/>
        <dbReference type="ChEBI" id="CHEBI:15377"/>
        <dbReference type="ChEBI" id="CHEBI:15378"/>
        <dbReference type="ChEBI" id="CHEBI:25646"/>
        <dbReference type="ChEBI" id="CHEBI:57287"/>
        <dbReference type="ChEBI" id="CHEBI:57386"/>
    </reaction>
    <physiologicalReaction direction="left-to-right" evidence="19">
        <dbReference type="Rhea" id="RHEA:30144"/>
    </physiologicalReaction>
</comment>
<comment type="subcellular location">
    <subcellularLocation>
        <location evidence="3">Cell projection</location>
        <location evidence="3">Ruffle membrane</location>
    </subcellularLocation>
    <subcellularLocation>
        <location evidence="2">Cytoplasm</location>
    </subcellularLocation>
    <subcellularLocation>
        <location evidence="1">Membrane</location>
        <topology evidence="1">Peripheral membrane protein</topology>
    </subcellularLocation>
</comment>
<comment type="caution">
    <text evidence="25">The sequence shown here is derived from an EMBL/GenBank/DDBJ whole genome shotgun (WGS) entry which is preliminary data.</text>
</comment>
<gene>
    <name evidence="25" type="ORF">DENIS_1218</name>
</gene>
<evidence type="ECO:0000256" key="3">
    <source>
        <dbReference type="ARBA" id="ARBA00004632"/>
    </source>
</evidence>
<dbReference type="GO" id="GO:0005737">
    <property type="term" value="C:cytoplasm"/>
    <property type="evidence" value="ECO:0007669"/>
    <property type="project" value="UniProtKB-SubCell"/>
</dbReference>
<keyword evidence="6" id="KW-0053">Apoptosis</keyword>
<evidence type="ECO:0000256" key="12">
    <source>
        <dbReference type="ARBA" id="ARBA00023273"/>
    </source>
</evidence>
<name>A0A401FTF9_9BACT</name>
<keyword evidence="11" id="KW-0472">Membrane</keyword>
<dbReference type="CDD" id="cd03443">
    <property type="entry name" value="PaaI_thioesterase"/>
    <property type="match status" value="1"/>
</dbReference>
<dbReference type="Proteomes" id="UP000288096">
    <property type="component" value="Unassembled WGS sequence"/>
</dbReference>
<dbReference type="GO" id="GO:0006631">
    <property type="term" value="P:fatty acid metabolic process"/>
    <property type="evidence" value="ECO:0007669"/>
    <property type="project" value="UniProtKB-KW"/>
</dbReference>
<comment type="catalytic activity">
    <reaction evidence="14">
        <text>(9Z)-octadecenoyl-CoA + H2O = (9Z)-octadecenoate + CoA + H(+)</text>
        <dbReference type="Rhea" id="RHEA:40139"/>
        <dbReference type="ChEBI" id="CHEBI:15377"/>
        <dbReference type="ChEBI" id="CHEBI:15378"/>
        <dbReference type="ChEBI" id="CHEBI:30823"/>
        <dbReference type="ChEBI" id="CHEBI:57287"/>
        <dbReference type="ChEBI" id="CHEBI:57387"/>
    </reaction>
    <physiologicalReaction direction="left-to-right" evidence="14">
        <dbReference type="Rhea" id="RHEA:40140"/>
    </physiologicalReaction>
</comment>
<keyword evidence="9" id="KW-0809">Transit peptide</keyword>
<reference evidence="26" key="1">
    <citation type="submission" date="2017-11" db="EMBL/GenBank/DDBJ databases">
        <authorList>
            <person name="Watanabe M."/>
            <person name="Kojima H."/>
        </authorList>
    </citation>
    <scope>NUCLEOTIDE SEQUENCE [LARGE SCALE GENOMIC DNA]</scope>
    <source>
        <strain evidence="26">Tokyo 01</strain>
    </source>
</reference>
<evidence type="ECO:0000256" key="2">
    <source>
        <dbReference type="ARBA" id="ARBA00004496"/>
    </source>
</evidence>
<comment type="catalytic activity">
    <reaction evidence="20">
        <text>hexadecanoyl-CoA + H2O = hexadecanoate + CoA + H(+)</text>
        <dbReference type="Rhea" id="RHEA:16645"/>
        <dbReference type="ChEBI" id="CHEBI:7896"/>
        <dbReference type="ChEBI" id="CHEBI:15377"/>
        <dbReference type="ChEBI" id="CHEBI:15378"/>
        <dbReference type="ChEBI" id="CHEBI:57287"/>
        <dbReference type="ChEBI" id="CHEBI:57379"/>
        <dbReference type="EC" id="3.1.2.2"/>
    </reaction>
    <physiologicalReaction direction="left-to-right" evidence="20">
        <dbReference type="Rhea" id="RHEA:16646"/>
    </physiologicalReaction>
</comment>
<dbReference type="GO" id="GO:0016790">
    <property type="term" value="F:thiolester hydrolase activity"/>
    <property type="evidence" value="ECO:0007669"/>
    <property type="project" value="UniProtKB-ARBA"/>
</dbReference>
<keyword evidence="26" id="KW-1185">Reference proteome</keyword>
<evidence type="ECO:0000256" key="17">
    <source>
        <dbReference type="ARBA" id="ARBA00040123"/>
    </source>
</evidence>
<evidence type="ECO:0000256" key="13">
    <source>
        <dbReference type="ARBA" id="ARBA00035852"/>
    </source>
</evidence>
<keyword evidence="8" id="KW-0276">Fatty acid metabolism</keyword>
<organism evidence="25 26">
    <name type="scientific">Desulfonema ishimotonii</name>
    <dbReference type="NCBI Taxonomy" id="45657"/>
    <lineage>
        <taxon>Bacteria</taxon>
        <taxon>Pseudomonadati</taxon>
        <taxon>Thermodesulfobacteriota</taxon>
        <taxon>Desulfobacteria</taxon>
        <taxon>Desulfobacterales</taxon>
        <taxon>Desulfococcaceae</taxon>
        <taxon>Desulfonema</taxon>
    </lineage>
</organism>
<evidence type="ECO:0000256" key="16">
    <source>
        <dbReference type="ARBA" id="ARBA00038848"/>
    </source>
</evidence>
<evidence type="ECO:0000256" key="18">
    <source>
        <dbReference type="ARBA" id="ARBA00043210"/>
    </source>
</evidence>
<reference evidence="26" key="2">
    <citation type="submission" date="2019-01" db="EMBL/GenBank/DDBJ databases">
        <title>Genome sequence of Desulfonema ishimotonii strain Tokyo 01.</title>
        <authorList>
            <person name="Fukui M."/>
        </authorList>
    </citation>
    <scope>NUCLEOTIDE SEQUENCE [LARGE SCALE GENOMIC DNA]</scope>
    <source>
        <strain evidence="26">Tokyo 01</strain>
    </source>
</reference>
<evidence type="ECO:0000256" key="1">
    <source>
        <dbReference type="ARBA" id="ARBA00004170"/>
    </source>
</evidence>
<dbReference type="PANTHER" id="PTHR12418">
    <property type="entry name" value="ACYL-COENZYME A THIOESTERASE THEM4"/>
    <property type="match status" value="1"/>
</dbReference>
<comment type="similarity">
    <text evidence="15">Belongs to the THEM4/THEM5 thioesterase family.</text>
</comment>
<evidence type="ECO:0000256" key="7">
    <source>
        <dbReference type="ARBA" id="ARBA00022801"/>
    </source>
</evidence>
<evidence type="ECO:0000313" key="26">
    <source>
        <dbReference type="Proteomes" id="UP000288096"/>
    </source>
</evidence>
<evidence type="ECO:0000256" key="23">
    <source>
        <dbReference type="ARBA" id="ARBA00048180"/>
    </source>
</evidence>
<evidence type="ECO:0000256" key="11">
    <source>
        <dbReference type="ARBA" id="ARBA00023136"/>
    </source>
</evidence>
<evidence type="ECO:0000256" key="5">
    <source>
        <dbReference type="ARBA" id="ARBA00022490"/>
    </source>
</evidence>
<keyword evidence="7" id="KW-0378">Hydrolase</keyword>
<dbReference type="InterPro" id="IPR052365">
    <property type="entry name" value="THEM4/THEM5_acyl-CoA_thioest"/>
</dbReference>
<comment type="catalytic activity">
    <reaction evidence="13">
        <text>(5Z,8Z,11Z,14Z)-eicosatetraenoyl-CoA + H2O = (5Z,8Z,11Z,14Z)-eicosatetraenoate + CoA + H(+)</text>
        <dbReference type="Rhea" id="RHEA:40151"/>
        <dbReference type="ChEBI" id="CHEBI:15377"/>
        <dbReference type="ChEBI" id="CHEBI:15378"/>
        <dbReference type="ChEBI" id="CHEBI:32395"/>
        <dbReference type="ChEBI" id="CHEBI:57287"/>
        <dbReference type="ChEBI" id="CHEBI:57368"/>
    </reaction>
    <physiologicalReaction direction="left-to-right" evidence="13">
        <dbReference type="Rhea" id="RHEA:40152"/>
    </physiologicalReaction>
</comment>
<protein>
    <recommendedName>
        <fullName evidence="17">Acyl-coenzyme A thioesterase THEM4</fullName>
        <ecNumber evidence="16">3.1.2.2</ecNumber>
    </recommendedName>
    <alternativeName>
        <fullName evidence="18">Thioesterase superfamily member 4</fullName>
    </alternativeName>
</protein>
<accession>A0A401FTF9</accession>
<evidence type="ECO:0000256" key="19">
    <source>
        <dbReference type="ARBA" id="ARBA00047588"/>
    </source>
</evidence>
<dbReference type="SUPFAM" id="SSF54637">
    <property type="entry name" value="Thioesterase/thiol ester dehydrase-isomerase"/>
    <property type="match status" value="1"/>
</dbReference>
<dbReference type="EMBL" id="BEXT01000001">
    <property type="protein sequence ID" value="GBC60267.1"/>
    <property type="molecule type" value="Genomic_DNA"/>
</dbReference>
<evidence type="ECO:0000256" key="21">
    <source>
        <dbReference type="ARBA" id="ARBA00047969"/>
    </source>
</evidence>
<keyword evidence="10" id="KW-0443">Lipid metabolism</keyword>
<dbReference type="Pfam" id="PF03061">
    <property type="entry name" value="4HBT"/>
    <property type="match status" value="1"/>
</dbReference>
<dbReference type="GO" id="GO:0016020">
    <property type="term" value="C:membrane"/>
    <property type="evidence" value="ECO:0007669"/>
    <property type="project" value="UniProtKB-SubCell"/>
</dbReference>
<evidence type="ECO:0000256" key="8">
    <source>
        <dbReference type="ARBA" id="ARBA00022832"/>
    </source>
</evidence>
<evidence type="ECO:0000256" key="22">
    <source>
        <dbReference type="ARBA" id="ARBA00048074"/>
    </source>
</evidence>
<proteinExistence type="inferred from homology"/>
<evidence type="ECO:0000256" key="14">
    <source>
        <dbReference type="ARBA" id="ARBA00037002"/>
    </source>
</evidence>
<sequence>MEKLPRYSECFICGRDNPAGTDITFIRTEEGVACEYLAAPKHNGYRGIIHGGIISALLDECVGWAVSLRAGRMCVTGELTIRFRKSLPVSTKVTVKGFCDPEQKTRRLFRGYGHIEDEAGTVYAKAEGRFFPMSEEAQKPVFECLKMADAPEKAVTPADIWGEDCRK</sequence>
<evidence type="ECO:0000313" key="25">
    <source>
        <dbReference type="EMBL" id="GBC60267.1"/>
    </source>
</evidence>
<evidence type="ECO:0000256" key="20">
    <source>
        <dbReference type="ARBA" id="ARBA00047734"/>
    </source>
</evidence>
<dbReference type="EC" id="3.1.2.2" evidence="16"/>
<dbReference type="PANTHER" id="PTHR12418:SF19">
    <property type="entry name" value="ACYL-COENZYME A THIOESTERASE THEM4"/>
    <property type="match status" value="1"/>
</dbReference>
<dbReference type="OrthoDB" id="5297685at2"/>
<dbReference type="RefSeq" id="WP_124327703.1">
    <property type="nucleotide sequence ID" value="NZ_BEXT01000001.1"/>
</dbReference>
<keyword evidence="12" id="KW-0966">Cell projection</keyword>
<dbReference type="InterPro" id="IPR029069">
    <property type="entry name" value="HotDog_dom_sf"/>
</dbReference>
<evidence type="ECO:0000259" key="24">
    <source>
        <dbReference type="Pfam" id="PF03061"/>
    </source>
</evidence>
<dbReference type="InterPro" id="IPR006683">
    <property type="entry name" value="Thioestr_dom"/>
</dbReference>
<evidence type="ECO:0000256" key="9">
    <source>
        <dbReference type="ARBA" id="ARBA00022946"/>
    </source>
</evidence>
<evidence type="ECO:0000256" key="4">
    <source>
        <dbReference type="ARBA" id="ARBA00022475"/>
    </source>
</evidence>